<dbReference type="AlphaFoldDB" id="A0A9P9ASU9"/>
<evidence type="ECO:0000313" key="2">
    <source>
        <dbReference type="EMBL" id="KAH6895163.1"/>
    </source>
</evidence>
<protein>
    <submittedName>
        <fullName evidence="2">Uncharacterized protein</fullName>
    </submittedName>
</protein>
<proteinExistence type="predicted"/>
<feature type="compositionally biased region" description="Low complexity" evidence="1">
    <location>
        <begin position="46"/>
        <end position="69"/>
    </location>
</feature>
<reference evidence="2 3" key="1">
    <citation type="journal article" date="2021" name="Nat. Commun.">
        <title>Genetic determinants of endophytism in the Arabidopsis root mycobiome.</title>
        <authorList>
            <person name="Mesny F."/>
            <person name="Miyauchi S."/>
            <person name="Thiergart T."/>
            <person name="Pickel B."/>
            <person name="Atanasova L."/>
            <person name="Karlsson M."/>
            <person name="Huettel B."/>
            <person name="Barry K.W."/>
            <person name="Haridas S."/>
            <person name="Chen C."/>
            <person name="Bauer D."/>
            <person name="Andreopoulos W."/>
            <person name="Pangilinan J."/>
            <person name="LaButti K."/>
            <person name="Riley R."/>
            <person name="Lipzen A."/>
            <person name="Clum A."/>
            <person name="Drula E."/>
            <person name="Henrissat B."/>
            <person name="Kohler A."/>
            <person name="Grigoriev I.V."/>
            <person name="Martin F.M."/>
            <person name="Hacquard S."/>
        </authorList>
    </citation>
    <scope>NUCLEOTIDE SEQUENCE [LARGE SCALE GENOMIC DNA]</scope>
    <source>
        <strain evidence="2 3">MPI-CAGE-CH-0241</strain>
    </source>
</reference>
<accession>A0A9P9ASU9</accession>
<evidence type="ECO:0000313" key="3">
    <source>
        <dbReference type="Proteomes" id="UP000777438"/>
    </source>
</evidence>
<organism evidence="2 3">
    <name type="scientific">Thelonectria olida</name>
    <dbReference type="NCBI Taxonomy" id="1576542"/>
    <lineage>
        <taxon>Eukaryota</taxon>
        <taxon>Fungi</taxon>
        <taxon>Dikarya</taxon>
        <taxon>Ascomycota</taxon>
        <taxon>Pezizomycotina</taxon>
        <taxon>Sordariomycetes</taxon>
        <taxon>Hypocreomycetidae</taxon>
        <taxon>Hypocreales</taxon>
        <taxon>Nectriaceae</taxon>
        <taxon>Thelonectria</taxon>
    </lineage>
</organism>
<dbReference type="Proteomes" id="UP000777438">
    <property type="component" value="Unassembled WGS sequence"/>
</dbReference>
<comment type="caution">
    <text evidence="2">The sequence shown here is derived from an EMBL/GenBank/DDBJ whole genome shotgun (WGS) entry which is preliminary data.</text>
</comment>
<sequence length="283" mass="30702">MPELASLCLPLEITSSVLLSINTSSSRTSLSISLSIIPRLRLSSTNLSSKLSSNPSRSPSSIASATSSKPTLSLPTRRTQLSPWTNASVLNLTVSGPVATPGPVFSAKQHRRIPMLPRTLETLFALFLGQLTMPASASTWTSRTLRAFGLLKQKNSLSRTGSWNQFDLVGSGVTLSDVLHSFFFPCTVFITRPNFSLVERLSRELFISMKSKGENGNDGLKTLVENATSFACVERIPKELVMSGVLAVVVRKANRVFMYKCTDREGLAKLAGGIFGSLRTCVR</sequence>
<keyword evidence="3" id="KW-1185">Reference proteome</keyword>
<feature type="region of interest" description="Disordered" evidence="1">
    <location>
        <begin position="46"/>
        <end position="76"/>
    </location>
</feature>
<gene>
    <name evidence="2" type="ORF">B0T10DRAFT_477238</name>
</gene>
<evidence type="ECO:0000256" key="1">
    <source>
        <dbReference type="SAM" id="MobiDB-lite"/>
    </source>
</evidence>
<dbReference type="EMBL" id="JAGPYM010000004">
    <property type="protein sequence ID" value="KAH6895163.1"/>
    <property type="molecule type" value="Genomic_DNA"/>
</dbReference>
<name>A0A9P9ASU9_9HYPO</name>